<gene>
    <name evidence="9" type="ORF">KQI68_09340</name>
</gene>
<dbReference type="InterPro" id="IPR015856">
    <property type="entry name" value="ABC_transpr_CbiO/EcfA_su"/>
</dbReference>
<dbReference type="GO" id="GO:0005524">
    <property type="term" value="F:ATP binding"/>
    <property type="evidence" value="ECO:0007669"/>
    <property type="project" value="UniProtKB-KW"/>
</dbReference>
<evidence type="ECO:0000256" key="1">
    <source>
        <dbReference type="ARBA" id="ARBA00004202"/>
    </source>
</evidence>
<keyword evidence="3" id="KW-1003">Cell membrane</keyword>
<dbReference type="CDD" id="cd03225">
    <property type="entry name" value="ABC_cobalt_CbiO_domain1"/>
    <property type="match status" value="1"/>
</dbReference>
<comment type="subcellular location">
    <subcellularLocation>
        <location evidence="1">Cell membrane</location>
        <topology evidence="1">Peripheral membrane protein</topology>
    </subcellularLocation>
</comment>
<dbReference type="EMBL" id="JAHLQO010000006">
    <property type="protein sequence ID" value="MBU5670033.1"/>
    <property type="molecule type" value="Genomic_DNA"/>
</dbReference>
<dbReference type="Proteomes" id="UP000783742">
    <property type="component" value="Unassembled WGS sequence"/>
</dbReference>
<reference evidence="9 10" key="1">
    <citation type="submission" date="2021-06" db="EMBL/GenBank/DDBJ databases">
        <authorList>
            <person name="Sun Q."/>
            <person name="Li D."/>
        </authorList>
    </citation>
    <scope>NUCLEOTIDE SEQUENCE [LARGE SCALE GENOMIC DNA]</scope>
    <source>
        <strain evidence="9 10">MSJ-1</strain>
    </source>
</reference>
<dbReference type="InterPro" id="IPR017871">
    <property type="entry name" value="ABC_transporter-like_CS"/>
</dbReference>
<keyword evidence="7" id="KW-0472">Membrane</keyword>
<dbReference type="InterPro" id="IPR003593">
    <property type="entry name" value="AAA+_ATPase"/>
</dbReference>
<evidence type="ECO:0000256" key="2">
    <source>
        <dbReference type="ARBA" id="ARBA00022448"/>
    </source>
</evidence>
<dbReference type="PANTHER" id="PTHR43553">
    <property type="entry name" value="HEAVY METAL TRANSPORTER"/>
    <property type="match status" value="1"/>
</dbReference>
<dbReference type="InterPro" id="IPR050095">
    <property type="entry name" value="ECF_ABC_transporter_ATP-bd"/>
</dbReference>
<evidence type="ECO:0000256" key="7">
    <source>
        <dbReference type="ARBA" id="ARBA00023136"/>
    </source>
</evidence>
<dbReference type="SMART" id="SM00382">
    <property type="entry name" value="AAA"/>
    <property type="match status" value="1"/>
</dbReference>
<comment type="caution">
    <text evidence="9">The sequence shown here is derived from an EMBL/GenBank/DDBJ whole genome shotgun (WGS) entry which is preliminary data.</text>
</comment>
<keyword evidence="5 9" id="KW-0067">ATP-binding</keyword>
<keyword evidence="4" id="KW-0547">Nucleotide-binding</keyword>
<evidence type="ECO:0000256" key="5">
    <source>
        <dbReference type="ARBA" id="ARBA00022840"/>
    </source>
</evidence>
<evidence type="ECO:0000313" key="9">
    <source>
        <dbReference type="EMBL" id="MBU5670033.1"/>
    </source>
</evidence>
<evidence type="ECO:0000256" key="4">
    <source>
        <dbReference type="ARBA" id="ARBA00022741"/>
    </source>
</evidence>
<evidence type="ECO:0000256" key="3">
    <source>
        <dbReference type="ARBA" id="ARBA00022475"/>
    </source>
</evidence>
<protein>
    <submittedName>
        <fullName evidence="9">ATP-binding cassette domain-containing protein</fullName>
    </submittedName>
</protein>
<evidence type="ECO:0000313" key="10">
    <source>
        <dbReference type="Proteomes" id="UP000783742"/>
    </source>
</evidence>
<evidence type="ECO:0000259" key="8">
    <source>
        <dbReference type="PROSITE" id="PS50893"/>
    </source>
</evidence>
<keyword evidence="10" id="KW-1185">Reference proteome</keyword>
<accession>A0ABS6FKN5</accession>
<dbReference type="InterPro" id="IPR003439">
    <property type="entry name" value="ABC_transporter-like_ATP-bd"/>
</dbReference>
<proteinExistence type="predicted"/>
<dbReference type="PANTHER" id="PTHR43553:SF3">
    <property type="entry name" value="ABC TRANSPORTER ATP-BINDING PROTEIN MODF"/>
    <property type="match status" value="1"/>
</dbReference>
<sequence length="254" mass="29441">MIEFKNIYFIRDDKVLLNDINLKINKDENWLVLGPNGSGKSTLFSLLNVYTVATKGSMEVFGKVFGKSNWNEVKERIRIVSSTMNKFNDTFYKETVYEIVLSGLHNKIGIFEKESDEDREKTLEFLKKFDFYHMKDKKYSVLSAGEKQKALILRSLISNPEILILDEPCASLDLYQREKILDFLKDLDNNLIYITHDISETLPNITHVVLLKDGEVLAKGKREDVLTDENLSKLYDLNLKIFYGNNNRPVVEIL</sequence>
<organism evidence="9 10">
    <name type="scientific">Peptoniphilus ovalis</name>
    <dbReference type="NCBI Taxonomy" id="2841503"/>
    <lineage>
        <taxon>Bacteria</taxon>
        <taxon>Bacillati</taxon>
        <taxon>Bacillota</taxon>
        <taxon>Tissierellia</taxon>
        <taxon>Tissierellales</taxon>
        <taxon>Peptoniphilaceae</taxon>
        <taxon>Peptoniphilus</taxon>
    </lineage>
</organism>
<keyword evidence="2" id="KW-0813">Transport</keyword>
<evidence type="ECO:0000256" key="6">
    <source>
        <dbReference type="ARBA" id="ARBA00022967"/>
    </source>
</evidence>
<dbReference type="PROSITE" id="PS50893">
    <property type="entry name" value="ABC_TRANSPORTER_2"/>
    <property type="match status" value="1"/>
</dbReference>
<name>A0ABS6FKN5_9FIRM</name>
<dbReference type="PROSITE" id="PS00211">
    <property type="entry name" value="ABC_TRANSPORTER_1"/>
    <property type="match status" value="1"/>
</dbReference>
<dbReference type="Pfam" id="PF00005">
    <property type="entry name" value="ABC_tran"/>
    <property type="match status" value="1"/>
</dbReference>
<feature type="domain" description="ABC transporter" evidence="8">
    <location>
        <begin position="2"/>
        <end position="238"/>
    </location>
</feature>
<dbReference type="RefSeq" id="WP_216549855.1">
    <property type="nucleotide sequence ID" value="NZ_JAHLQO010000006.1"/>
</dbReference>
<keyword evidence="6" id="KW-1278">Translocase</keyword>